<dbReference type="Proteomes" id="UP000683000">
    <property type="component" value="Unassembled WGS sequence"/>
</dbReference>
<evidence type="ECO:0000313" key="3">
    <source>
        <dbReference type="Proteomes" id="UP000683000"/>
    </source>
</evidence>
<evidence type="ECO:0000256" key="1">
    <source>
        <dbReference type="SAM" id="MobiDB-lite"/>
    </source>
</evidence>
<name>A0A8I2YCN1_9AGAM</name>
<feature type="compositionally biased region" description="Basic and acidic residues" evidence="1">
    <location>
        <begin position="232"/>
        <end position="244"/>
    </location>
</feature>
<feature type="region of interest" description="Disordered" evidence="1">
    <location>
        <begin position="100"/>
        <end position="252"/>
    </location>
</feature>
<organism evidence="2 3">
    <name type="scientific">Boletus reticuloceps</name>
    <dbReference type="NCBI Taxonomy" id="495285"/>
    <lineage>
        <taxon>Eukaryota</taxon>
        <taxon>Fungi</taxon>
        <taxon>Dikarya</taxon>
        <taxon>Basidiomycota</taxon>
        <taxon>Agaricomycotina</taxon>
        <taxon>Agaricomycetes</taxon>
        <taxon>Agaricomycetidae</taxon>
        <taxon>Boletales</taxon>
        <taxon>Boletineae</taxon>
        <taxon>Boletaceae</taxon>
        <taxon>Boletoideae</taxon>
        <taxon>Boletus</taxon>
    </lineage>
</organism>
<reference evidence="2" key="1">
    <citation type="submission" date="2021-03" db="EMBL/GenBank/DDBJ databases">
        <title>Evolutionary innovations through gain and loss of genes in the ectomycorrhizal Boletales.</title>
        <authorList>
            <person name="Wu G."/>
            <person name="Miyauchi S."/>
            <person name="Morin E."/>
            <person name="Yang Z.-L."/>
            <person name="Xu J."/>
            <person name="Martin F.M."/>
        </authorList>
    </citation>
    <scope>NUCLEOTIDE SEQUENCE</scope>
    <source>
        <strain evidence="2">BR01</strain>
    </source>
</reference>
<dbReference type="AlphaFoldDB" id="A0A8I2YCN1"/>
<proteinExistence type="predicted"/>
<comment type="caution">
    <text evidence="2">The sequence shown here is derived from an EMBL/GenBank/DDBJ whole genome shotgun (WGS) entry which is preliminary data.</text>
</comment>
<keyword evidence="3" id="KW-1185">Reference proteome</keyword>
<protein>
    <submittedName>
        <fullName evidence="2">Uncharacterized protein</fullName>
    </submittedName>
</protein>
<gene>
    <name evidence="2" type="ORF">JVT61DRAFT_14898</name>
</gene>
<dbReference type="EMBL" id="JAGFBS010000083">
    <property type="protein sequence ID" value="KAG6369415.1"/>
    <property type="molecule type" value="Genomic_DNA"/>
</dbReference>
<accession>A0A8I2YCN1</accession>
<sequence>MAPVQAKKRTRKQGAQNAGSLFPVCPFFPIFYCELNTVQQEDPLPQHDSDGSATGLPIRTLVTGPPNSRFGFKLNSPPHPGYVGSQEIETFQKRLEKSLPTATPTAANRHQCVARTVASTPTVSNKHSRRQVHPTIDEPHSPLSELSEVPEEQLEDKRYPSDNGNSDQDLYNHPMDDDDLFDGPVDGAFSAFDDPQADNDAMDAGSTDNQFNPDNHEDGSRLGSDNATPVNSEHEQSPVRREIDQASSHQSHIVQQSFKFQCSAIQPLHGSNIQNHSLSHTV</sequence>
<evidence type="ECO:0000313" key="2">
    <source>
        <dbReference type="EMBL" id="KAG6369415.1"/>
    </source>
</evidence>